<evidence type="ECO:0000313" key="1">
    <source>
        <dbReference type="EMBL" id="ADQ81066.1"/>
    </source>
</evidence>
<gene>
    <name evidence="1" type="ordered locus">Palpr_2937</name>
</gene>
<dbReference type="AlphaFoldDB" id="E4T0K2"/>
<dbReference type="STRING" id="694427.Palpr_2937"/>
<reference evidence="1 2" key="2">
    <citation type="journal article" date="2011" name="Stand. Genomic Sci.">
        <title>Complete genome sequence of Paludibacter propionicigenes type strain (WB4).</title>
        <authorList>
            <person name="Gronow S."/>
            <person name="Munk C."/>
            <person name="Lapidus A."/>
            <person name="Nolan M."/>
            <person name="Lucas S."/>
            <person name="Hammon N."/>
            <person name="Deshpande S."/>
            <person name="Cheng J.F."/>
            <person name="Tapia R."/>
            <person name="Han C."/>
            <person name="Goodwin L."/>
            <person name="Pitluck S."/>
            <person name="Liolios K."/>
            <person name="Ivanova N."/>
            <person name="Mavromatis K."/>
            <person name="Mikhailova N."/>
            <person name="Pati A."/>
            <person name="Chen A."/>
            <person name="Palaniappan K."/>
            <person name="Land M."/>
            <person name="Hauser L."/>
            <person name="Chang Y.J."/>
            <person name="Jeffries C.D."/>
            <person name="Brambilla E."/>
            <person name="Rohde M."/>
            <person name="Goker M."/>
            <person name="Detter J.C."/>
            <person name="Woyke T."/>
            <person name="Bristow J."/>
            <person name="Eisen J.A."/>
            <person name="Markowitz V."/>
            <person name="Hugenholtz P."/>
            <person name="Kyrpides N.C."/>
            <person name="Klenk H.P."/>
        </authorList>
    </citation>
    <scope>NUCLEOTIDE SEQUENCE [LARGE SCALE GENOMIC DNA]</scope>
    <source>
        <strain evidence="2">DSM 17365 / JCM 13257 / WB4</strain>
    </source>
</reference>
<dbReference type="HOGENOM" id="CLU_2143402_0_0_10"/>
<accession>E4T0K2</accession>
<dbReference type="RefSeq" id="WP_013446435.1">
    <property type="nucleotide sequence ID" value="NC_014734.1"/>
</dbReference>
<reference key="1">
    <citation type="submission" date="2010-11" db="EMBL/GenBank/DDBJ databases">
        <title>The complete genome of Paludibacter propionicigenes DSM 17365.</title>
        <authorList>
            <consortium name="US DOE Joint Genome Institute (JGI-PGF)"/>
            <person name="Lucas S."/>
            <person name="Copeland A."/>
            <person name="Lapidus A."/>
            <person name="Bruce D."/>
            <person name="Goodwin L."/>
            <person name="Pitluck S."/>
            <person name="Kyrpides N."/>
            <person name="Mavromatis K."/>
            <person name="Ivanova N."/>
            <person name="Munk A.C."/>
            <person name="Brettin T."/>
            <person name="Detter J.C."/>
            <person name="Han C."/>
            <person name="Tapia R."/>
            <person name="Land M."/>
            <person name="Hauser L."/>
            <person name="Markowitz V."/>
            <person name="Cheng J.-F."/>
            <person name="Hugenholtz P."/>
            <person name="Woyke T."/>
            <person name="Wu D."/>
            <person name="Gronow S."/>
            <person name="Wellnitz S."/>
            <person name="Brambilla E."/>
            <person name="Klenk H.-P."/>
            <person name="Eisen J.A."/>
        </authorList>
    </citation>
    <scope>NUCLEOTIDE SEQUENCE</scope>
    <source>
        <strain>WB4</strain>
    </source>
</reference>
<dbReference type="OrthoDB" id="1449138at2"/>
<keyword evidence="2" id="KW-1185">Reference proteome</keyword>
<dbReference type="Proteomes" id="UP000008718">
    <property type="component" value="Chromosome"/>
</dbReference>
<name>E4T0K2_PALPW</name>
<evidence type="ECO:0000313" key="2">
    <source>
        <dbReference type="Proteomes" id="UP000008718"/>
    </source>
</evidence>
<sequence length="112" mass="12518">MFTPFRHKINALVALLFSAVLLGSLLVKPLHILLVSHDRAETLEVHTESGAVSAPQHDCAICNFEFCFFIPQAQVYVPKADVTFAVEITPRTIERIIQQSSHHFLLRGPPTL</sequence>
<dbReference type="EMBL" id="CP002345">
    <property type="protein sequence ID" value="ADQ81066.1"/>
    <property type="molecule type" value="Genomic_DNA"/>
</dbReference>
<dbReference type="KEGG" id="ppn:Palpr_2937"/>
<proteinExistence type="predicted"/>
<organism evidence="1 2">
    <name type="scientific">Paludibacter propionicigenes (strain DSM 17365 / JCM 13257 / WB4)</name>
    <dbReference type="NCBI Taxonomy" id="694427"/>
    <lineage>
        <taxon>Bacteria</taxon>
        <taxon>Pseudomonadati</taxon>
        <taxon>Bacteroidota</taxon>
        <taxon>Bacteroidia</taxon>
        <taxon>Bacteroidales</taxon>
        <taxon>Paludibacteraceae</taxon>
        <taxon>Paludibacter</taxon>
    </lineage>
</organism>
<protein>
    <recommendedName>
        <fullName evidence="3">DUF2946 domain-containing protein</fullName>
    </recommendedName>
</protein>
<evidence type="ECO:0008006" key="3">
    <source>
        <dbReference type="Google" id="ProtNLM"/>
    </source>
</evidence>